<evidence type="ECO:0000313" key="2">
    <source>
        <dbReference type="EMBL" id="MBB6392335.1"/>
    </source>
</evidence>
<reference evidence="2 3" key="1">
    <citation type="submission" date="2020-08" db="EMBL/GenBank/DDBJ databases">
        <title>Sequencing the genomes of 1000 actinobacteria strains.</title>
        <authorList>
            <person name="Klenk H.-P."/>
        </authorList>
    </citation>
    <scope>NUCLEOTIDE SEQUENCE [LARGE SCALE GENOMIC DNA]</scope>
    <source>
        <strain evidence="2 3">DSM 12511</strain>
    </source>
</reference>
<comment type="caution">
    <text evidence="2">The sequence shown here is derived from an EMBL/GenBank/DDBJ whole genome shotgun (WGS) entry which is preliminary data.</text>
</comment>
<dbReference type="Proteomes" id="UP000537775">
    <property type="component" value="Unassembled WGS sequence"/>
</dbReference>
<keyword evidence="3" id="KW-1185">Reference proteome</keyword>
<evidence type="ECO:0000256" key="1">
    <source>
        <dbReference type="SAM" id="MobiDB-lite"/>
    </source>
</evidence>
<dbReference type="AlphaFoldDB" id="A0A7X0FSJ1"/>
<gene>
    <name evidence="2" type="ORF">HD594_002648</name>
</gene>
<name>A0A7X0FSJ1_9MICO</name>
<dbReference type="RefSeq" id="WP_184751414.1">
    <property type="nucleotide sequence ID" value="NZ_BAAAJR010000011.1"/>
</dbReference>
<accession>A0A7X0FSJ1</accession>
<sequence length="329" mass="36269">MPKPTHHQVTLFRTRDAGVLPSARRRGLARVRPGVYADGAAWRALSPWDRYRHRVEAVALTWDDPVFCLESAAVLGTLPVFGEPRDVHVLDSGGTSRRYGDVVVHGSMDDAETVRHDGIAATALVPTAVALCRVLPPAFALAVADAALRQSAESLDFAALGRAAADRRGRRRLDWVHERATAVAESVGESVSRAVIEWLGFEAPELQTAFEHEGFTDRVDFFWRVRRVIGESDGWGKYDADDPRAMKAHFVDEKRREDRLRRNEGPMARWEWADMMRGTPLGDKLSAAGLTPARPAARALLDTLRSNPRSVAPSASVGRTPLRDRAAGE</sequence>
<protein>
    <recommendedName>
        <fullName evidence="4">Transcriptional regulator, AbiEi antitoxin, Type IV TA system</fullName>
    </recommendedName>
</protein>
<feature type="region of interest" description="Disordered" evidence="1">
    <location>
        <begin position="305"/>
        <end position="329"/>
    </location>
</feature>
<evidence type="ECO:0000313" key="3">
    <source>
        <dbReference type="Proteomes" id="UP000537775"/>
    </source>
</evidence>
<dbReference type="EMBL" id="JACHML010000001">
    <property type="protein sequence ID" value="MBB6392335.1"/>
    <property type="molecule type" value="Genomic_DNA"/>
</dbReference>
<evidence type="ECO:0008006" key="4">
    <source>
        <dbReference type="Google" id="ProtNLM"/>
    </source>
</evidence>
<organism evidence="2 3">
    <name type="scientific">Microbacterium thalassium</name>
    <dbReference type="NCBI Taxonomy" id="362649"/>
    <lineage>
        <taxon>Bacteria</taxon>
        <taxon>Bacillati</taxon>
        <taxon>Actinomycetota</taxon>
        <taxon>Actinomycetes</taxon>
        <taxon>Micrococcales</taxon>
        <taxon>Microbacteriaceae</taxon>
        <taxon>Microbacterium</taxon>
    </lineage>
</organism>
<proteinExistence type="predicted"/>